<dbReference type="RefSeq" id="WP_248480561.1">
    <property type="nucleotide sequence ID" value="NZ_JALPRF010000012.1"/>
</dbReference>
<dbReference type="Gene3D" id="1.10.10.10">
    <property type="entry name" value="Winged helix-like DNA-binding domain superfamily/Winged helix DNA-binding domain"/>
    <property type="match status" value="1"/>
</dbReference>
<name>A0ABT0HV32_9BACT</name>
<sequence length="104" mass="11626">MLADELKTLFALGVVQRTAYVEIPPRVEYTLTLKAVLPYHCGGRFNQSVNSFPNCLLWRPSLNSPIQTDPPFLLRFASGSMLILLSALFRPTLIALCGPRRSFS</sequence>
<dbReference type="InterPro" id="IPR036390">
    <property type="entry name" value="WH_DNA-bd_sf"/>
</dbReference>
<dbReference type="Proteomes" id="UP001202180">
    <property type="component" value="Unassembled WGS sequence"/>
</dbReference>
<dbReference type="EMBL" id="JALPRF010000012">
    <property type="protein sequence ID" value="MCK8495805.1"/>
    <property type="molecule type" value="Genomic_DNA"/>
</dbReference>
<dbReference type="Pfam" id="PF01638">
    <property type="entry name" value="HxlR"/>
    <property type="match status" value="1"/>
</dbReference>
<protein>
    <submittedName>
        <fullName evidence="2">Winged helix-turn-helix transcriptional regulator</fullName>
    </submittedName>
</protein>
<keyword evidence="3" id="KW-1185">Reference proteome</keyword>
<comment type="caution">
    <text evidence="2">The sequence shown here is derived from an EMBL/GenBank/DDBJ whole genome shotgun (WGS) entry which is preliminary data.</text>
</comment>
<reference evidence="2 3" key="1">
    <citation type="submission" date="2022-04" db="EMBL/GenBank/DDBJ databases">
        <title>Spirosoma sp. strain RP8 genome sequencing and assembly.</title>
        <authorList>
            <person name="Jung Y."/>
        </authorList>
    </citation>
    <scope>NUCLEOTIDE SEQUENCE [LARGE SCALE GENOMIC DNA]</scope>
    <source>
        <strain evidence="2 3">RP8</strain>
    </source>
</reference>
<gene>
    <name evidence="2" type="ORF">M0L20_28320</name>
</gene>
<dbReference type="SUPFAM" id="SSF46785">
    <property type="entry name" value="Winged helix' DNA-binding domain"/>
    <property type="match status" value="1"/>
</dbReference>
<evidence type="ECO:0000313" key="3">
    <source>
        <dbReference type="Proteomes" id="UP001202180"/>
    </source>
</evidence>
<organism evidence="2 3">
    <name type="scientific">Spirosoma liriopis</name>
    <dbReference type="NCBI Taxonomy" id="2937440"/>
    <lineage>
        <taxon>Bacteria</taxon>
        <taxon>Pseudomonadati</taxon>
        <taxon>Bacteroidota</taxon>
        <taxon>Cytophagia</taxon>
        <taxon>Cytophagales</taxon>
        <taxon>Cytophagaceae</taxon>
        <taxon>Spirosoma</taxon>
    </lineage>
</organism>
<feature type="domain" description="HTH hxlR-type" evidence="1">
    <location>
        <begin position="1"/>
        <end position="33"/>
    </location>
</feature>
<evidence type="ECO:0000313" key="2">
    <source>
        <dbReference type="EMBL" id="MCK8495805.1"/>
    </source>
</evidence>
<dbReference type="InterPro" id="IPR002577">
    <property type="entry name" value="HTH_HxlR"/>
</dbReference>
<evidence type="ECO:0000259" key="1">
    <source>
        <dbReference type="Pfam" id="PF01638"/>
    </source>
</evidence>
<proteinExistence type="predicted"/>
<accession>A0ABT0HV32</accession>
<dbReference type="InterPro" id="IPR036388">
    <property type="entry name" value="WH-like_DNA-bd_sf"/>
</dbReference>